<proteinExistence type="predicted"/>
<keyword evidence="3" id="KW-1185">Reference proteome</keyword>
<dbReference type="InterPro" id="IPR032466">
    <property type="entry name" value="Metal_Hydrolase"/>
</dbReference>
<dbReference type="InterPro" id="IPR011059">
    <property type="entry name" value="Metal-dep_hydrolase_composite"/>
</dbReference>
<dbReference type="STRING" id="762967.HMPREF9440_01447"/>
<protein>
    <submittedName>
        <fullName evidence="2">Amidohydrolase family protein</fullName>
    </submittedName>
</protein>
<dbReference type="Proteomes" id="UP000004956">
    <property type="component" value="Unassembled WGS sequence"/>
</dbReference>
<evidence type="ECO:0000313" key="3">
    <source>
        <dbReference type="Proteomes" id="UP000004956"/>
    </source>
</evidence>
<dbReference type="EMBL" id="AFBQ01000208">
    <property type="protein sequence ID" value="EHY31187.1"/>
    <property type="molecule type" value="Genomic_DNA"/>
</dbReference>
<dbReference type="SUPFAM" id="SSF51556">
    <property type="entry name" value="Metallo-dependent hydrolases"/>
    <property type="match status" value="1"/>
</dbReference>
<evidence type="ECO:0000259" key="1">
    <source>
        <dbReference type="Pfam" id="PF01979"/>
    </source>
</evidence>
<dbReference type="SUPFAM" id="SSF51338">
    <property type="entry name" value="Composite domain of metallo-dependent hydrolases"/>
    <property type="match status" value="1"/>
</dbReference>
<organism evidence="2 3">
    <name type="scientific">Sutterella parvirubra YIT 11816</name>
    <dbReference type="NCBI Taxonomy" id="762967"/>
    <lineage>
        <taxon>Bacteria</taxon>
        <taxon>Pseudomonadati</taxon>
        <taxon>Pseudomonadota</taxon>
        <taxon>Betaproteobacteria</taxon>
        <taxon>Burkholderiales</taxon>
        <taxon>Sutterellaceae</taxon>
        <taxon>Sutterella</taxon>
    </lineage>
</organism>
<comment type="caution">
    <text evidence="2">The sequence shown here is derived from an EMBL/GenBank/DDBJ whole genome shotgun (WGS) entry which is preliminary data.</text>
</comment>
<dbReference type="PATRIC" id="fig|762967.3.peg.1136"/>
<feature type="domain" description="Amidohydrolase-related" evidence="1">
    <location>
        <begin position="51"/>
        <end position="402"/>
    </location>
</feature>
<evidence type="ECO:0000313" key="2">
    <source>
        <dbReference type="EMBL" id="EHY31187.1"/>
    </source>
</evidence>
<dbReference type="Gene3D" id="3.20.20.140">
    <property type="entry name" value="Metal-dependent hydrolases"/>
    <property type="match status" value="2"/>
</dbReference>
<name>H3KFD0_9BURK</name>
<reference evidence="2 3" key="1">
    <citation type="submission" date="2011-11" db="EMBL/GenBank/DDBJ databases">
        <authorList>
            <person name="Weinstock G."/>
            <person name="Sodergren E."/>
            <person name="Clifton S."/>
            <person name="Fulton L."/>
            <person name="Fulton B."/>
            <person name="Courtney L."/>
            <person name="Fronick C."/>
            <person name="Harrison M."/>
            <person name="Strong C."/>
            <person name="Farmer C."/>
            <person name="Delahaunty K."/>
            <person name="Markovic C."/>
            <person name="Hall O."/>
            <person name="Minx P."/>
            <person name="Tomlinson C."/>
            <person name="Mitreva M."/>
            <person name="Hou S."/>
            <person name="Chen J."/>
            <person name="Wollam A."/>
            <person name="Pepin K.H."/>
            <person name="Johnson M."/>
            <person name="Bhonagiri V."/>
            <person name="Zhang X."/>
            <person name="Suruliraj S."/>
            <person name="Warren W."/>
            <person name="Chinwalla A."/>
            <person name="Mardis E.R."/>
            <person name="Wilson R.K."/>
        </authorList>
    </citation>
    <scope>NUCLEOTIDE SEQUENCE [LARGE SCALE GENOMIC DNA]</scope>
    <source>
        <strain evidence="2 3">YIT 11816</strain>
    </source>
</reference>
<dbReference type="PANTHER" id="PTHR43135">
    <property type="entry name" value="ALPHA-D-RIBOSE 1-METHYLPHOSPHONATE 5-TRIPHOSPHATE DIPHOSPHATASE"/>
    <property type="match status" value="1"/>
</dbReference>
<dbReference type="InterPro" id="IPR051781">
    <property type="entry name" value="Metallo-dep_Hydrolase"/>
</dbReference>
<sequence length="458" mass="48431">MHDLLLRDVMIVDPESDRVRQGDIAVEDGKFVEPTGSARTVVRCYGLHAQPGIIDTHVHLAIQPASYAMVARAGVTTALDMAGPAEGLLDDFARARVGINVGTLNAVLPGRNLSGNDAAKGEFLDFITASRRAGALGVKLLGGHFPLTPEASARMVEAADEMRCYMAWHAGTTAHGSDIEGLLELGEIAGGHPLHLPHLNAYCRGRVHSVLEECALAEKLILAHPEFTTESYLSARNGAPLNCDAAGNPLSAITRGTLARFGFAPTALGIEDAVRAGVLAVLHPSVDDVTLLGGEAGVAYFREHREKVDGSFDGVNPLLSRAFFATQKRPDGTFLVDAVSTDGGGIPRNVILENGLQLVSLGAMTPVEFARKTSLNPARMLGLTTKGGLRPGMDADLTLYDPVVRRAVHTLVGGRFVLHSGVVQHAPGTLLTTAEGREAALRRNLEARILPGIVPALH</sequence>
<dbReference type="InterPro" id="IPR006680">
    <property type="entry name" value="Amidohydro-rel"/>
</dbReference>
<dbReference type="RefSeq" id="WP_008542399.1">
    <property type="nucleotide sequence ID" value="NZ_JH604967.1"/>
</dbReference>
<gene>
    <name evidence="2" type="ORF">HMPREF9440_01447</name>
</gene>
<dbReference type="Pfam" id="PF01979">
    <property type="entry name" value="Amidohydro_1"/>
    <property type="match status" value="1"/>
</dbReference>
<dbReference type="HOGENOM" id="CLU_597068_0_0_4"/>
<dbReference type="PANTHER" id="PTHR43135:SF3">
    <property type="entry name" value="ALPHA-D-RIBOSE 1-METHYLPHOSPHONATE 5-TRIPHOSPHATE DIPHOSPHATASE"/>
    <property type="match status" value="1"/>
</dbReference>
<dbReference type="GO" id="GO:0016810">
    <property type="term" value="F:hydrolase activity, acting on carbon-nitrogen (but not peptide) bonds"/>
    <property type="evidence" value="ECO:0007669"/>
    <property type="project" value="InterPro"/>
</dbReference>
<accession>H3KFD0</accession>
<dbReference type="AlphaFoldDB" id="H3KFD0"/>
<dbReference type="OrthoDB" id="9807210at2"/>
<keyword evidence="2" id="KW-0378">Hydrolase</keyword>